<dbReference type="Proteomes" id="UP001198242">
    <property type="component" value="Unassembled WGS sequence"/>
</dbReference>
<evidence type="ECO:0000313" key="1">
    <source>
        <dbReference type="EMBL" id="MCC2210047.1"/>
    </source>
</evidence>
<gene>
    <name evidence="1" type="ORF">LKE05_04470</name>
</gene>
<protein>
    <submittedName>
        <fullName evidence="1">Uncharacterized protein</fullName>
    </submittedName>
</protein>
<dbReference type="RefSeq" id="WP_308456074.1">
    <property type="nucleotide sequence ID" value="NZ_JAJEQM010000005.1"/>
</dbReference>
<name>A0AAE3DXZ7_9FIRM</name>
<organism evidence="1 2">
    <name type="scientific">Hominilimicola fabiformis</name>
    <dbReference type="NCBI Taxonomy" id="2885356"/>
    <lineage>
        <taxon>Bacteria</taxon>
        <taxon>Bacillati</taxon>
        <taxon>Bacillota</taxon>
        <taxon>Clostridia</taxon>
        <taxon>Eubacteriales</taxon>
        <taxon>Oscillospiraceae</taxon>
        <taxon>Hominilimicola</taxon>
    </lineage>
</organism>
<reference evidence="1 2" key="1">
    <citation type="submission" date="2021-10" db="EMBL/GenBank/DDBJ databases">
        <title>Anaerobic single-cell dispensing facilitates the cultivation of human gut bacteria.</title>
        <authorList>
            <person name="Afrizal A."/>
        </authorList>
    </citation>
    <scope>NUCLEOTIDE SEQUENCE [LARGE SCALE GENOMIC DNA]</scope>
    <source>
        <strain evidence="1 2">CLA-AA-H232</strain>
    </source>
</reference>
<dbReference type="AlphaFoldDB" id="A0AAE3DXZ7"/>
<sequence>MAVHREKINLYKTIKKIFPKILIKDLNENERICPDCHGLGVKINTRVFGTGDSLESHPYRTEALALCPHCFNGVQKICKYCGQPYKGHCDCEGQLAEDLKIQEQKWKLYLKQKKLTKGM</sequence>
<dbReference type="EMBL" id="JAJEQM010000005">
    <property type="protein sequence ID" value="MCC2210047.1"/>
    <property type="molecule type" value="Genomic_DNA"/>
</dbReference>
<keyword evidence="2" id="KW-1185">Reference proteome</keyword>
<evidence type="ECO:0000313" key="2">
    <source>
        <dbReference type="Proteomes" id="UP001198242"/>
    </source>
</evidence>
<proteinExistence type="predicted"/>
<accession>A0AAE3DXZ7</accession>
<comment type="caution">
    <text evidence="1">The sequence shown here is derived from an EMBL/GenBank/DDBJ whole genome shotgun (WGS) entry which is preliminary data.</text>
</comment>